<dbReference type="NCBIfam" id="TIGR01557">
    <property type="entry name" value="myb_SHAQKYF"/>
    <property type="match status" value="1"/>
</dbReference>
<evidence type="ECO:0000256" key="5">
    <source>
        <dbReference type="SAM" id="MobiDB-lite"/>
    </source>
</evidence>
<dbReference type="PANTHER" id="PTHR31314">
    <property type="entry name" value="MYB FAMILY TRANSCRIPTION FACTOR PHL7-LIKE"/>
    <property type="match status" value="1"/>
</dbReference>
<comment type="subcellular location">
    <subcellularLocation>
        <location evidence="1">Nucleus</location>
    </subcellularLocation>
</comment>
<reference evidence="8" key="1">
    <citation type="submission" date="2019-07" db="EMBL/GenBank/DDBJ databases">
        <title>De Novo Assembly of kiwifruit Actinidia rufa.</title>
        <authorList>
            <person name="Sugita-Konishi S."/>
            <person name="Sato K."/>
            <person name="Mori E."/>
            <person name="Abe Y."/>
            <person name="Kisaki G."/>
            <person name="Hamano K."/>
            <person name="Suezawa K."/>
            <person name="Otani M."/>
            <person name="Fukuda T."/>
            <person name="Manabe T."/>
            <person name="Gomi K."/>
            <person name="Tabuchi M."/>
            <person name="Akimitsu K."/>
            <person name="Kataoka I."/>
        </authorList>
    </citation>
    <scope>NUCLEOTIDE SEQUENCE [LARGE SCALE GENOMIC DNA]</scope>
    <source>
        <strain evidence="8">cv. Fuchu</strain>
    </source>
</reference>
<dbReference type="FunFam" id="1.10.10.60:FF:000007">
    <property type="entry name" value="Two-component response regulator"/>
    <property type="match status" value="1"/>
</dbReference>
<feature type="compositionally biased region" description="Low complexity" evidence="5">
    <location>
        <begin position="24"/>
        <end position="34"/>
    </location>
</feature>
<evidence type="ECO:0000256" key="4">
    <source>
        <dbReference type="ARBA" id="ARBA00023242"/>
    </source>
</evidence>
<dbReference type="AlphaFoldDB" id="A0A7J0E2D8"/>
<dbReference type="InterPro" id="IPR009057">
    <property type="entry name" value="Homeodomain-like_sf"/>
</dbReference>
<evidence type="ECO:0000313" key="7">
    <source>
        <dbReference type="EMBL" id="GFS46264.1"/>
    </source>
</evidence>
<feature type="compositionally biased region" description="Basic and acidic residues" evidence="5">
    <location>
        <begin position="8"/>
        <end position="21"/>
    </location>
</feature>
<dbReference type="Gene3D" id="1.10.10.60">
    <property type="entry name" value="Homeodomain-like"/>
    <property type="match status" value="1"/>
</dbReference>
<keyword evidence="8" id="KW-1185">Reference proteome</keyword>
<evidence type="ECO:0000259" key="6">
    <source>
        <dbReference type="Pfam" id="PF00249"/>
    </source>
</evidence>
<gene>
    <name evidence="7" type="ORF">Acr_00g0101120</name>
</gene>
<dbReference type="InterPro" id="IPR006447">
    <property type="entry name" value="Myb_dom_plants"/>
</dbReference>
<feature type="compositionally biased region" description="Acidic residues" evidence="5">
    <location>
        <begin position="37"/>
        <end position="48"/>
    </location>
</feature>
<keyword evidence="4" id="KW-0539">Nucleus</keyword>
<accession>A0A7J0E2D8</accession>
<keyword evidence="3" id="KW-0804">Transcription</keyword>
<dbReference type="InterPro" id="IPR046955">
    <property type="entry name" value="PHR1-like"/>
</dbReference>
<dbReference type="EMBL" id="BJWL01000466">
    <property type="protein sequence ID" value="GFS46264.1"/>
    <property type="molecule type" value="Genomic_DNA"/>
</dbReference>
<sequence>MSEGMEIQDYKKKERNEEQHENGSSSVSSQKFSSFDLNEEANNSEDDDCNKKEDLANGNRTTLREGNERKTTTRQYVRSNMPRLRWTPHLHHSFVHAIEKLGGQDKATPKLILQLMGVKELSIAHVKSHLQEKRLKHEERLLDLKLRLSESVGNNEERPTYGNNMQEINTVLSLSLSPYSSSQTSKI</sequence>
<dbReference type="GO" id="GO:0003700">
    <property type="term" value="F:DNA-binding transcription factor activity"/>
    <property type="evidence" value="ECO:0007669"/>
    <property type="project" value="InterPro"/>
</dbReference>
<proteinExistence type="predicted"/>
<evidence type="ECO:0000256" key="2">
    <source>
        <dbReference type="ARBA" id="ARBA00023015"/>
    </source>
</evidence>
<feature type="region of interest" description="Disordered" evidence="5">
    <location>
        <begin position="1"/>
        <end position="79"/>
    </location>
</feature>
<dbReference type="OrthoDB" id="551907at2759"/>
<evidence type="ECO:0000256" key="3">
    <source>
        <dbReference type="ARBA" id="ARBA00023163"/>
    </source>
</evidence>
<dbReference type="PANTHER" id="PTHR31314:SF164">
    <property type="entry name" value="HTH MYB-TYPE DOMAIN-CONTAINING PROTEIN"/>
    <property type="match status" value="1"/>
</dbReference>
<dbReference type="SUPFAM" id="SSF46689">
    <property type="entry name" value="Homeodomain-like"/>
    <property type="match status" value="1"/>
</dbReference>
<dbReference type="GO" id="GO:0003677">
    <property type="term" value="F:DNA binding"/>
    <property type="evidence" value="ECO:0007669"/>
    <property type="project" value="InterPro"/>
</dbReference>
<name>A0A7J0E2D8_9ERIC</name>
<evidence type="ECO:0000313" key="8">
    <source>
        <dbReference type="Proteomes" id="UP000585474"/>
    </source>
</evidence>
<feature type="domain" description="Myb-like" evidence="6">
    <location>
        <begin position="83"/>
        <end position="132"/>
    </location>
</feature>
<dbReference type="InterPro" id="IPR001005">
    <property type="entry name" value="SANT/Myb"/>
</dbReference>
<comment type="caution">
    <text evidence="7">The sequence shown here is derived from an EMBL/GenBank/DDBJ whole genome shotgun (WGS) entry which is preliminary data.</text>
</comment>
<dbReference type="GO" id="GO:0005634">
    <property type="term" value="C:nucleus"/>
    <property type="evidence" value="ECO:0007669"/>
    <property type="project" value="UniProtKB-SubCell"/>
</dbReference>
<protein>
    <submittedName>
        <fullName evidence="7">Myb-like HTH transcriptional regulator family protein</fullName>
    </submittedName>
</protein>
<keyword evidence="2" id="KW-0805">Transcription regulation</keyword>
<dbReference type="Pfam" id="PF00249">
    <property type="entry name" value="Myb_DNA-binding"/>
    <property type="match status" value="1"/>
</dbReference>
<dbReference type="Proteomes" id="UP000585474">
    <property type="component" value="Unassembled WGS sequence"/>
</dbReference>
<feature type="compositionally biased region" description="Basic and acidic residues" evidence="5">
    <location>
        <begin position="62"/>
        <end position="71"/>
    </location>
</feature>
<evidence type="ECO:0000256" key="1">
    <source>
        <dbReference type="ARBA" id="ARBA00004123"/>
    </source>
</evidence>
<organism evidence="7 8">
    <name type="scientific">Actinidia rufa</name>
    <dbReference type="NCBI Taxonomy" id="165716"/>
    <lineage>
        <taxon>Eukaryota</taxon>
        <taxon>Viridiplantae</taxon>
        <taxon>Streptophyta</taxon>
        <taxon>Embryophyta</taxon>
        <taxon>Tracheophyta</taxon>
        <taxon>Spermatophyta</taxon>
        <taxon>Magnoliopsida</taxon>
        <taxon>eudicotyledons</taxon>
        <taxon>Gunneridae</taxon>
        <taxon>Pentapetalae</taxon>
        <taxon>asterids</taxon>
        <taxon>Ericales</taxon>
        <taxon>Actinidiaceae</taxon>
        <taxon>Actinidia</taxon>
    </lineage>
</organism>